<feature type="domain" description="Macro" evidence="1">
    <location>
        <begin position="1"/>
        <end position="69"/>
    </location>
</feature>
<dbReference type="SUPFAM" id="SSF52949">
    <property type="entry name" value="Macro domain-like"/>
    <property type="match status" value="1"/>
</dbReference>
<dbReference type="Gene3D" id="3.40.220.10">
    <property type="entry name" value="Leucine Aminopeptidase, subunit E, domain 1"/>
    <property type="match status" value="1"/>
</dbReference>
<reference evidence="2" key="2">
    <citation type="submission" date="2023-04" db="EMBL/GenBank/DDBJ databases">
        <authorList>
            <person name="Bu L."/>
            <person name="Lu L."/>
            <person name="Laidemitt M.R."/>
            <person name="Zhang S.M."/>
            <person name="Mutuku M."/>
            <person name="Mkoji G."/>
            <person name="Steinauer M."/>
            <person name="Loker E.S."/>
        </authorList>
    </citation>
    <scope>NUCLEOTIDE SEQUENCE</scope>
    <source>
        <strain evidence="2">KasaAsao</strain>
        <tissue evidence="2">Whole Snail</tissue>
    </source>
</reference>
<feature type="non-terminal residue" evidence="2">
    <location>
        <position position="1"/>
    </location>
</feature>
<proteinExistence type="predicted"/>
<feature type="non-terminal residue" evidence="2">
    <location>
        <position position="69"/>
    </location>
</feature>
<dbReference type="EMBL" id="JASAOG010000332">
    <property type="protein sequence ID" value="KAK0040323.1"/>
    <property type="molecule type" value="Genomic_DNA"/>
</dbReference>
<keyword evidence="3" id="KW-1185">Reference proteome</keyword>
<comment type="caution">
    <text evidence="2">The sequence shown here is derived from an EMBL/GenBank/DDBJ whole genome shotgun (WGS) entry which is preliminary data.</text>
</comment>
<protein>
    <submittedName>
        <fullName evidence="2">Poly [ADP-ribose] polymerase 14</fullName>
    </submittedName>
</protein>
<organism evidence="2 3">
    <name type="scientific">Biomphalaria pfeifferi</name>
    <name type="common">Bloodfluke planorb</name>
    <name type="synonym">Freshwater snail</name>
    <dbReference type="NCBI Taxonomy" id="112525"/>
    <lineage>
        <taxon>Eukaryota</taxon>
        <taxon>Metazoa</taxon>
        <taxon>Spiralia</taxon>
        <taxon>Lophotrochozoa</taxon>
        <taxon>Mollusca</taxon>
        <taxon>Gastropoda</taxon>
        <taxon>Heterobranchia</taxon>
        <taxon>Euthyneura</taxon>
        <taxon>Panpulmonata</taxon>
        <taxon>Hygrophila</taxon>
        <taxon>Lymnaeoidea</taxon>
        <taxon>Planorbidae</taxon>
        <taxon>Biomphalaria</taxon>
    </lineage>
</organism>
<evidence type="ECO:0000313" key="2">
    <source>
        <dbReference type="EMBL" id="KAK0040323.1"/>
    </source>
</evidence>
<sequence>FQNIILKLLDRAESLKAKSISFPALGTGILRYPPDISAEVIMEAIRQHAKKNTHTLQFVDIVVFPKDKK</sequence>
<dbReference type="InterPro" id="IPR002589">
    <property type="entry name" value="Macro_dom"/>
</dbReference>
<dbReference type="PROSITE" id="PS51154">
    <property type="entry name" value="MACRO"/>
    <property type="match status" value="1"/>
</dbReference>
<dbReference type="Pfam" id="PF01661">
    <property type="entry name" value="Macro"/>
    <property type="match status" value="1"/>
</dbReference>
<dbReference type="AlphaFoldDB" id="A0AAD8EUW9"/>
<gene>
    <name evidence="2" type="ORF">Bpfe_030247</name>
</gene>
<name>A0AAD8EUW9_BIOPF</name>
<evidence type="ECO:0000259" key="1">
    <source>
        <dbReference type="PROSITE" id="PS51154"/>
    </source>
</evidence>
<dbReference type="Proteomes" id="UP001233172">
    <property type="component" value="Unassembled WGS sequence"/>
</dbReference>
<dbReference type="InterPro" id="IPR043472">
    <property type="entry name" value="Macro_dom-like"/>
</dbReference>
<accession>A0AAD8EUW9</accession>
<evidence type="ECO:0000313" key="3">
    <source>
        <dbReference type="Proteomes" id="UP001233172"/>
    </source>
</evidence>
<reference evidence="2" key="1">
    <citation type="journal article" date="2023" name="PLoS Negl. Trop. Dis.">
        <title>A genome sequence for Biomphalaria pfeifferi, the major vector snail for the human-infecting parasite Schistosoma mansoni.</title>
        <authorList>
            <person name="Bu L."/>
            <person name="Lu L."/>
            <person name="Laidemitt M.R."/>
            <person name="Zhang S.M."/>
            <person name="Mutuku M."/>
            <person name="Mkoji G."/>
            <person name="Steinauer M."/>
            <person name="Loker E.S."/>
        </authorList>
    </citation>
    <scope>NUCLEOTIDE SEQUENCE</scope>
    <source>
        <strain evidence="2">KasaAsao</strain>
    </source>
</reference>